<evidence type="ECO:0000313" key="2">
    <source>
        <dbReference type="EMBL" id="MBD1420077.1"/>
    </source>
</evidence>
<proteinExistence type="predicted"/>
<keyword evidence="1" id="KW-0472">Membrane</keyword>
<evidence type="ECO:0000313" key="3">
    <source>
        <dbReference type="Proteomes" id="UP000651112"/>
    </source>
</evidence>
<dbReference type="PROSITE" id="PS51257">
    <property type="entry name" value="PROKAR_LIPOPROTEIN"/>
    <property type="match status" value="1"/>
</dbReference>
<dbReference type="RefSeq" id="WP_190311881.1">
    <property type="nucleotide sequence ID" value="NZ_JACNYL010000001.1"/>
</dbReference>
<sequence>MKMIIQKIIGKLLVTLLVAVILIGLLVIASVLTSCSKDSNNDGMLDGDKLLLTESKVDGKLRARYDYDARNRLVKLFTHNDVGTLQTTITYIYDNNSHLTWMEMVNSDGEIEYNEAYTYENGNRPVSSKTVFGQDIENAIITTYTYAENKVVETANIPGGYTSEITYTTDDKGNLLSIETSSQGQWASTTLFGDYDNKHAAGRIGNPYNWKFNSPNNHQSEKTTASYDAGNRDRILKYTYNDDGYPTKMEIYNREDNALVETHTYSYKAAN</sequence>
<keyword evidence="1" id="KW-0812">Transmembrane</keyword>
<evidence type="ECO:0000256" key="1">
    <source>
        <dbReference type="SAM" id="Phobius"/>
    </source>
</evidence>
<name>A0ABR7XP59_9SPHI</name>
<dbReference type="EMBL" id="JACNYL010000001">
    <property type="protein sequence ID" value="MBD1420077.1"/>
    <property type="molecule type" value="Genomic_DNA"/>
</dbReference>
<gene>
    <name evidence="2" type="ORF">H8B21_00705</name>
</gene>
<reference evidence="2 3" key="1">
    <citation type="submission" date="2020-08" db="EMBL/GenBank/DDBJ databases">
        <title>Sphingobacterium sp. DN00404 isolated from aquaculture water.</title>
        <authorList>
            <person name="Zhang M."/>
        </authorList>
    </citation>
    <scope>NUCLEOTIDE SEQUENCE [LARGE SCALE GENOMIC DNA]</scope>
    <source>
        <strain evidence="2 3">KCTC 42746</strain>
    </source>
</reference>
<comment type="caution">
    <text evidence="2">The sequence shown here is derived from an EMBL/GenBank/DDBJ whole genome shotgun (WGS) entry which is preliminary data.</text>
</comment>
<protein>
    <recommendedName>
        <fullName evidence="4">YD repeat (Two copies)</fullName>
    </recommendedName>
</protein>
<feature type="transmembrane region" description="Helical" evidence="1">
    <location>
        <begin position="12"/>
        <end position="32"/>
    </location>
</feature>
<keyword evidence="3" id="KW-1185">Reference proteome</keyword>
<dbReference type="Proteomes" id="UP000651112">
    <property type="component" value="Unassembled WGS sequence"/>
</dbReference>
<dbReference type="Gene3D" id="2.180.10.10">
    <property type="entry name" value="RHS repeat-associated core"/>
    <property type="match status" value="1"/>
</dbReference>
<accession>A0ABR7XP59</accession>
<keyword evidence="1" id="KW-1133">Transmembrane helix</keyword>
<organism evidence="2 3">
    <name type="scientific">Sphingobacterium chuzhouense</name>
    <dbReference type="NCBI Taxonomy" id="1742264"/>
    <lineage>
        <taxon>Bacteria</taxon>
        <taxon>Pseudomonadati</taxon>
        <taxon>Bacteroidota</taxon>
        <taxon>Sphingobacteriia</taxon>
        <taxon>Sphingobacteriales</taxon>
        <taxon>Sphingobacteriaceae</taxon>
        <taxon>Sphingobacterium</taxon>
    </lineage>
</organism>
<evidence type="ECO:0008006" key="4">
    <source>
        <dbReference type="Google" id="ProtNLM"/>
    </source>
</evidence>